<dbReference type="EMBL" id="UINC01021785">
    <property type="protein sequence ID" value="SVA90092.1"/>
    <property type="molecule type" value="Genomic_DNA"/>
</dbReference>
<sequence>MSVVTKDVVAKYLQGYAEPESTFGRRLDRPTDHILVIPAQDESSSLMKGIQPALSAASTRGSRTLCIVVVNATDADGPGVHARNEALIETLKGCFQAVPLHGPDETPCWYAEVEGFDLVVLDRNSKGHCLPSREGVGLARKIGCDVALSALRAGSSRAPLIHTSDCDVRLPSDYFAVTAPRSSAALVYRFFHEPCGESVVDEAHARYEAYLRYYVLGLRYAGSAYDFHTIGSCIAMDPTAYATVRGVPKREAGEDFYLLNKLAKVGHIHSAVSAPIVIRARTSRRVPFGTGRATYDIAKNTEAYRIYNPRVFDFLKVWLDACDALDNVPPTDAYDEMYRRASWAIESLDRDRL</sequence>
<organism evidence="1">
    <name type="scientific">marine metagenome</name>
    <dbReference type="NCBI Taxonomy" id="408172"/>
    <lineage>
        <taxon>unclassified sequences</taxon>
        <taxon>metagenomes</taxon>
        <taxon>ecological metagenomes</taxon>
    </lineage>
</organism>
<reference evidence="1" key="1">
    <citation type="submission" date="2018-05" db="EMBL/GenBank/DDBJ databases">
        <authorList>
            <person name="Lanie J.A."/>
            <person name="Ng W.-L."/>
            <person name="Kazmierczak K.M."/>
            <person name="Andrzejewski T.M."/>
            <person name="Davidsen T.M."/>
            <person name="Wayne K.J."/>
            <person name="Tettelin H."/>
            <person name="Glass J.I."/>
            <person name="Rusch D."/>
            <person name="Podicherti R."/>
            <person name="Tsui H.-C.T."/>
            <person name="Winkler M.E."/>
        </authorList>
    </citation>
    <scope>NUCLEOTIDE SEQUENCE</scope>
</reference>
<gene>
    <name evidence="1" type="ORF">METZ01_LOCUS142946</name>
</gene>
<accession>A0A381ZMK3</accession>
<proteinExistence type="predicted"/>
<protein>
    <recommendedName>
        <fullName evidence="2">Glycosyltransferase 2-like domain-containing protein</fullName>
    </recommendedName>
</protein>
<name>A0A381ZMK3_9ZZZZ</name>
<feature type="non-terminal residue" evidence="1">
    <location>
        <position position="353"/>
    </location>
</feature>
<dbReference type="AlphaFoldDB" id="A0A381ZMK3"/>
<evidence type="ECO:0008006" key="2">
    <source>
        <dbReference type="Google" id="ProtNLM"/>
    </source>
</evidence>
<evidence type="ECO:0000313" key="1">
    <source>
        <dbReference type="EMBL" id="SVA90092.1"/>
    </source>
</evidence>